<dbReference type="SUPFAM" id="SSF53597">
    <property type="entry name" value="Dihydrofolate reductase-like"/>
    <property type="match status" value="1"/>
</dbReference>
<dbReference type="Proteomes" id="UP000293142">
    <property type="component" value="Unassembled WGS sequence"/>
</dbReference>
<evidence type="ECO:0000256" key="4">
    <source>
        <dbReference type="ARBA" id="ARBA00022563"/>
    </source>
</evidence>
<keyword evidence="12" id="KW-1185">Reference proteome</keyword>
<dbReference type="PANTHER" id="PTHR48069">
    <property type="entry name" value="DIHYDROFOLATE REDUCTASE"/>
    <property type="match status" value="1"/>
</dbReference>
<dbReference type="GO" id="GO:0070401">
    <property type="term" value="F:NADP+ binding"/>
    <property type="evidence" value="ECO:0007669"/>
    <property type="project" value="UniProtKB-ARBA"/>
</dbReference>
<keyword evidence="5 8" id="KW-0521">NADP</keyword>
<dbReference type="PROSITE" id="PS00075">
    <property type="entry name" value="DHFR_1"/>
    <property type="match status" value="1"/>
</dbReference>
<dbReference type="AlphaFoldDB" id="A0A4Q9DJB9"/>
<evidence type="ECO:0000313" key="11">
    <source>
        <dbReference type="EMBL" id="TBL71036.1"/>
    </source>
</evidence>
<reference evidence="11 12" key="1">
    <citation type="submission" date="2019-02" db="EMBL/GenBank/DDBJ databases">
        <title>Paenibacillus sp. nov., isolated from surface-sterilized tissue of Thalictrum simplex L.</title>
        <authorList>
            <person name="Tuo L."/>
        </authorList>
    </citation>
    <scope>NUCLEOTIDE SEQUENCE [LARGE SCALE GENOMIC DNA]</scope>
    <source>
        <strain evidence="11 12">N2SHLJ1</strain>
    </source>
</reference>
<dbReference type="PANTHER" id="PTHR48069:SF3">
    <property type="entry name" value="DIHYDROFOLATE REDUCTASE"/>
    <property type="match status" value="1"/>
</dbReference>
<dbReference type="CDD" id="cd00209">
    <property type="entry name" value="DHFR"/>
    <property type="match status" value="1"/>
</dbReference>
<evidence type="ECO:0000256" key="8">
    <source>
        <dbReference type="PIRNR" id="PIRNR000194"/>
    </source>
</evidence>
<name>A0A4Q9DJB9_9BACL</name>
<dbReference type="InterPro" id="IPR017925">
    <property type="entry name" value="DHFR_CS"/>
</dbReference>
<accession>A0A4Q9DJB9</accession>
<dbReference type="InterPro" id="IPR024072">
    <property type="entry name" value="DHFR-like_dom_sf"/>
</dbReference>
<evidence type="ECO:0000256" key="7">
    <source>
        <dbReference type="ARBA" id="ARBA00025067"/>
    </source>
</evidence>
<evidence type="ECO:0000313" key="12">
    <source>
        <dbReference type="Proteomes" id="UP000293142"/>
    </source>
</evidence>
<comment type="similarity">
    <text evidence="2 8 9">Belongs to the dihydrofolate reductase family.</text>
</comment>
<evidence type="ECO:0000256" key="9">
    <source>
        <dbReference type="RuleBase" id="RU004474"/>
    </source>
</evidence>
<keyword evidence="4 8" id="KW-0554">One-carbon metabolism</keyword>
<evidence type="ECO:0000256" key="1">
    <source>
        <dbReference type="ARBA" id="ARBA00004903"/>
    </source>
</evidence>
<dbReference type="PROSITE" id="PS51330">
    <property type="entry name" value="DHFR_2"/>
    <property type="match status" value="1"/>
</dbReference>
<dbReference type="GO" id="GO:0005829">
    <property type="term" value="C:cytosol"/>
    <property type="evidence" value="ECO:0007669"/>
    <property type="project" value="TreeGrafter"/>
</dbReference>
<comment type="function">
    <text evidence="7 8">Key enzyme in folate metabolism. Catalyzes an essential reaction for de novo glycine and purine synthesis, and for DNA precursor synthesis.</text>
</comment>
<dbReference type="PIRSF" id="PIRSF000194">
    <property type="entry name" value="DHFR"/>
    <property type="match status" value="1"/>
</dbReference>
<dbReference type="Gene3D" id="3.40.430.10">
    <property type="entry name" value="Dihydrofolate Reductase, subunit A"/>
    <property type="match status" value="1"/>
</dbReference>
<dbReference type="FunFam" id="3.40.430.10:FF:000001">
    <property type="entry name" value="Dihydrofolate reductase"/>
    <property type="match status" value="1"/>
</dbReference>
<dbReference type="EC" id="1.5.1.3" evidence="3 8"/>
<dbReference type="InterPro" id="IPR001796">
    <property type="entry name" value="DHFR_dom"/>
</dbReference>
<sequence length="163" mass="18769">MSISFLLAMDSNRGIGLNNSLPWRLPADMAYVKRLTMGQTLLMGRKTYDSIGKPLPGRRNVVMTQQPDYRPEGCEVVHSVAEALDKYQDAELFVFGGAEIYKLFMPYVDKMYITEVGGVFEVDTWFPKMDMLEWAEVSRTHGAVDEKNKYPHDFVVYERKIKE</sequence>
<organism evidence="11 12">
    <name type="scientific">Paenibacillus thalictri</name>
    <dbReference type="NCBI Taxonomy" id="2527873"/>
    <lineage>
        <taxon>Bacteria</taxon>
        <taxon>Bacillati</taxon>
        <taxon>Bacillota</taxon>
        <taxon>Bacilli</taxon>
        <taxon>Bacillales</taxon>
        <taxon>Paenibacillaceae</taxon>
        <taxon>Paenibacillus</taxon>
    </lineage>
</organism>
<comment type="catalytic activity">
    <reaction evidence="8">
        <text>(6S)-5,6,7,8-tetrahydrofolate + NADP(+) = 7,8-dihydrofolate + NADPH + H(+)</text>
        <dbReference type="Rhea" id="RHEA:15009"/>
        <dbReference type="ChEBI" id="CHEBI:15378"/>
        <dbReference type="ChEBI" id="CHEBI:57451"/>
        <dbReference type="ChEBI" id="CHEBI:57453"/>
        <dbReference type="ChEBI" id="CHEBI:57783"/>
        <dbReference type="ChEBI" id="CHEBI:58349"/>
        <dbReference type="EC" id="1.5.1.3"/>
    </reaction>
</comment>
<protein>
    <recommendedName>
        <fullName evidence="3 8">Dihydrofolate reductase</fullName>
        <ecNumber evidence="3 8">1.5.1.3</ecNumber>
    </recommendedName>
</protein>
<dbReference type="EMBL" id="SIRE01000028">
    <property type="protein sequence ID" value="TBL71036.1"/>
    <property type="molecule type" value="Genomic_DNA"/>
</dbReference>
<dbReference type="UniPathway" id="UPA00077">
    <property type="reaction ID" value="UER00158"/>
</dbReference>
<dbReference type="PRINTS" id="PR00070">
    <property type="entry name" value="DHFR"/>
</dbReference>
<keyword evidence="6 8" id="KW-0560">Oxidoreductase</keyword>
<evidence type="ECO:0000256" key="3">
    <source>
        <dbReference type="ARBA" id="ARBA00012856"/>
    </source>
</evidence>
<evidence type="ECO:0000259" key="10">
    <source>
        <dbReference type="PROSITE" id="PS51330"/>
    </source>
</evidence>
<dbReference type="GO" id="GO:0046452">
    <property type="term" value="P:dihydrofolate metabolic process"/>
    <property type="evidence" value="ECO:0007669"/>
    <property type="project" value="TreeGrafter"/>
</dbReference>
<dbReference type="RefSeq" id="WP_131017451.1">
    <property type="nucleotide sequence ID" value="NZ_SIRE01000028.1"/>
</dbReference>
<dbReference type="GO" id="GO:0046655">
    <property type="term" value="P:folic acid metabolic process"/>
    <property type="evidence" value="ECO:0007669"/>
    <property type="project" value="TreeGrafter"/>
</dbReference>
<evidence type="ECO:0000256" key="6">
    <source>
        <dbReference type="ARBA" id="ARBA00023002"/>
    </source>
</evidence>
<comment type="pathway">
    <text evidence="1 8">Cofactor biosynthesis; tetrahydrofolate biosynthesis; 5,6,7,8-tetrahydrofolate from 7,8-dihydrofolate: step 1/1.</text>
</comment>
<dbReference type="OrthoDB" id="9804315at2"/>
<dbReference type="Pfam" id="PF00186">
    <property type="entry name" value="DHFR_1"/>
    <property type="match status" value="1"/>
</dbReference>
<comment type="caution">
    <text evidence="11">The sequence shown here is derived from an EMBL/GenBank/DDBJ whole genome shotgun (WGS) entry which is preliminary data.</text>
</comment>
<dbReference type="InterPro" id="IPR012259">
    <property type="entry name" value="DHFR"/>
</dbReference>
<evidence type="ECO:0000256" key="2">
    <source>
        <dbReference type="ARBA" id="ARBA00009539"/>
    </source>
</evidence>
<dbReference type="GO" id="GO:0004146">
    <property type="term" value="F:dihydrofolate reductase activity"/>
    <property type="evidence" value="ECO:0007669"/>
    <property type="project" value="UniProtKB-EC"/>
</dbReference>
<feature type="domain" description="DHFR" evidence="10">
    <location>
        <begin position="2"/>
        <end position="159"/>
    </location>
</feature>
<dbReference type="GO" id="GO:0046654">
    <property type="term" value="P:tetrahydrofolate biosynthetic process"/>
    <property type="evidence" value="ECO:0007669"/>
    <property type="project" value="UniProtKB-UniPathway"/>
</dbReference>
<dbReference type="GO" id="GO:0006730">
    <property type="term" value="P:one-carbon metabolic process"/>
    <property type="evidence" value="ECO:0007669"/>
    <property type="project" value="UniProtKB-KW"/>
</dbReference>
<proteinExistence type="inferred from homology"/>
<evidence type="ECO:0000256" key="5">
    <source>
        <dbReference type="ARBA" id="ARBA00022857"/>
    </source>
</evidence>
<gene>
    <name evidence="11" type="ORF">EYB31_31315</name>
</gene>